<sequence>MTVWHGLRSQAGMGATIAIALTVSSVAACTGATHSASRPDRPALPSRHFEAADPKTWTLPIEAYLPTDDEQKQISRAENTLIGDCMDRFGFDWHPAPELPKLGPKTLTDWRYGIHDAALADKRGYKPDADEQAAYDEAMERGAVDGTTSGGPDAKVLSGQIAKVAGKDVPAGGCAGQAKRKVTGGKPETPRLAQQISNDAFTRSKRDAKVAEAFRRWSSCMKDSGYPYKEPMDASDDPRFAAADVTTREIATATADIACRKRHHVAKLWFDAEVKLQNTAIETHAEELSAERKNLDTAVKRAARVLASGN</sequence>
<evidence type="ECO:0000313" key="1">
    <source>
        <dbReference type="EMBL" id="GGP00926.1"/>
    </source>
</evidence>
<comment type="caution">
    <text evidence="1">The sequence shown here is derived from an EMBL/GenBank/DDBJ whole genome shotgun (WGS) entry which is preliminary data.</text>
</comment>
<evidence type="ECO:0000313" key="2">
    <source>
        <dbReference type="Proteomes" id="UP000641932"/>
    </source>
</evidence>
<accession>A0A918E377</accession>
<keyword evidence="2" id="KW-1185">Reference proteome</keyword>
<organism evidence="1 2">
    <name type="scientific">Wenjunlia tyrosinilytica</name>
    <dbReference type="NCBI Taxonomy" id="1544741"/>
    <lineage>
        <taxon>Bacteria</taxon>
        <taxon>Bacillati</taxon>
        <taxon>Actinomycetota</taxon>
        <taxon>Actinomycetes</taxon>
        <taxon>Kitasatosporales</taxon>
        <taxon>Streptomycetaceae</taxon>
        <taxon>Wenjunlia</taxon>
    </lineage>
</organism>
<proteinExistence type="predicted"/>
<name>A0A918E377_9ACTN</name>
<dbReference type="EMBL" id="BMMS01000072">
    <property type="protein sequence ID" value="GGP00926.1"/>
    <property type="molecule type" value="Genomic_DNA"/>
</dbReference>
<dbReference type="AlphaFoldDB" id="A0A918E377"/>
<dbReference type="Proteomes" id="UP000641932">
    <property type="component" value="Unassembled WGS sequence"/>
</dbReference>
<reference evidence="1" key="1">
    <citation type="journal article" date="2014" name="Int. J. Syst. Evol. Microbiol.">
        <title>Complete genome sequence of Corynebacterium casei LMG S-19264T (=DSM 44701T), isolated from a smear-ripened cheese.</title>
        <authorList>
            <consortium name="US DOE Joint Genome Institute (JGI-PGF)"/>
            <person name="Walter F."/>
            <person name="Albersmeier A."/>
            <person name="Kalinowski J."/>
            <person name="Ruckert C."/>
        </authorList>
    </citation>
    <scope>NUCLEOTIDE SEQUENCE</scope>
    <source>
        <strain evidence="1">CGMCC 4.7201</strain>
    </source>
</reference>
<protein>
    <submittedName>
        <fullName evidence="1">Uncharacterized protein</fullName>
    </submittedName>
</protein>
<reference evidence="1" key="2">
    <citation type="submission" date="2020-09" db="EMBL/GenBank/DDBJ databases">
        <authorList>
            <person name="Sun Q."/>
            <person name="Zhou Y."/>
        </authorList>
    </citation>
    <scope>NUCLEOTIDE SEQUENCE</scope>
    <source>
        <strain evidence="1">CGMCC 4.7201</strain>
    </source>
</reference>
<gene>
    <name evidence="1" type="ORF">GCM10012280_70740</name>
</gene>